<dbReference type="EMBL" id="RJGP01000258">
    <property type="protein sequence ID" value="RVZ39620.1"/>
    <property type="molecule type" value="Genomic_DNA"/>
</dbReference>
<comment type="caution">
    <text evidence="1">The sequence shown here is derived from an EMBL/GenBank/DDBJ whole genome shotgun (WGS) entry which is preliminary data.</text>
</comment>
<reference evidence="1 2" key="1">
    <citation type="submission" date="2018-11" db="EMBL/GenBank/DDBJ databases">
        <title>Genetic determinants and prediction of antibiotic resistance phenotypes in Helicobacter pylori.</title>
        <authorList>
            <person name="Wagner K."/>
        </authorList>
    </citation>
    <scope>NUCLEOTIDE SEQUENCE [LARGE SCALE GENOMIC DNA]</scope>
    <source>
        <strain evidence="1 2">ZH70</strain>
    </source>
</reference>
<protein>
    <submittedName>
        <fullName evidence="1">Uncharacterized protein</fullName>
    </submittedName>
</protein>
<dbReference type="Proteomes" id="UP000289022">
    <property type="component" value="Unassembled WGS sequence"/>
</dbReference>
<dbReference type="AlphaFoldDB" id="A0A438XP25"/>
<feature type="non-terminal residue" evidence="1">
    <location>
        <position position="66"/>
    </location>
</feature>
<proteinExistence type="predicted"/>
<gene>
    <name evidence="1" type="ORF">EC518_05920</name>
</gene>
<sequence>MRILWLVIAFVCCLGADDYVLNNSKGRLVKKSVAFVEGVSKELYLKTGVRFVIDMTDFEKNPIALA</sequence>
<organism evidence="1 2">
    <name type="scientific">Helicobacter pylori</name>
    <name type="common">Campylobacter pylori</name>
    <dbReference type="NCBI Taxonomy" id="210"/>
    <lineage>
        <taxon>Bacteria</taxon>
        <taxon>Pseudomonadati</taxon>
        <taxon>Campylobacterota</taxon>
        <taxon>Epsilonproteobacteria</taxon>
        <taxon>Campylobacterales</taxon>
        <taxon>Helicobacteraceae</taxon>
        <taxon>Helicobacter</taxon>
    </lineage>
</organism>
<evidence type="ECO:0000313" key="1">
    <source>
        <dbReference type="EMBL" id="RVZ39620.1"/>
    </source>
</evidence>
<name>A0A438XP25_HELPX</name>
<evidence type="ECO:0000313" key="2">
    <source>
        <dbReference type="Proteomes" id="UP000289022"/>
    </source>
</evidence>
<accession>A0A438XP25</accession>